<evidence type="ECO:0000256" key="4">
    <source>
        <dbReference type="ARBA" id="ARBA00022741"/>
    </source>
</evidence>
<dbReference type="GO" id="GO:0004637">
    <property type="term" value="F:phosphoribosylamine-glycine ligase activity"/>
    <property type="evidence" value="ECO:0007669"/>
    <property type="project" value="TreeGrafter"/>
</dbReference>
<dbReference type="GO" id="GO:0005829">
    <property type="term" value="C:cytosol"/>
    <property type="evidence" value="ECO:0007669"/>
    <property type="project" value="TreeGrafter"/>
</dbReference>
<evidence type="ECO:0000256" key="1">
    <source>
        <dbReference type="ARBA" id="ARBA00004686"/>
    </source>
</evidence>
<evidence type="ECO:0000256" key="5">
    <source>
        <dbReference type="ARBA" id="ARBA00022840"/>
    </source>
</evidence>
<dbReference type="PANTHER" id="PTHR10520">
    <property type="entry name" value="TRIFUNCTIONAL PURINE BIOSYNTHETIC PROTEIN ADENOSINE-3-RELATED"/>
    <property type="match status" value="1"/>
</dbReference>
<evidence type="ECO:0000256" key="3">
    <source>
        <dbReference type="ARBA" id="ARBA00022598"/>
    </source>
</evidence>
<comment type="caution">
    <text evidence="7">The sequence shown here is derived from an EMBL/GenBank/DDBJ whole genome shotgun (WGS) entry which is preliminary data.</text>
</comment>
<dbReference type="EC" id="6.3.3.1" evidence="2"/>
<accession>X1HQU6</accession>
<keyword evidence="5" id="KW-0067">ATP-binding</keyword>
<name>X1HQU6_9ZZZZ</name>
<dbReference type="Gene3D" id="3.30.1330.10">
    <property type="entry name" value="PurM-like, N-terminal domain"/>
    <property type="match status" value="1"/>
</dbReference>
<dbReference type="InterPro" id="IPR036921">
    <property type="entry name" value="PurM-like_N_sf"/>
</dbReference>
<dbReference type="GO" id="GO:0004641">
    <property type="term" value="F:phosphoribosylformylglycinamidine cyclo-ligase activity"/>
    <property type="evidence" value="ECO:0007669"/>
    <property type="project" value="UniProtKB-EC"/>
</dbReference>
<gene>
    <name evidence="7" type="ORF">S03H2_55077</name>
</gene>
<dbReference type="GO" id="GO:0005524">
    <property type="term" value="F:ATP binding"/>
    <property type="evidence" value="ECO:0007669"/>
    <property type="project" value="UniProtKB-KW"/>
</dbReference>
<dbReference type="GO" id="GO:0006189">
    <property type="term" value="P:'de novo' IMP biosynthetic process"/>
    <property type="evidence" value="ECO:0007669"/>
    <property type="project" value="InterPro"/>
</dbReference>
<dbReference type="InterPro" id="IPR004733">
    <property type="entry name" value="PurM_cligase"/>
</dbReference>
<feature type="non-terminal residue" evidence="7">
    <location>
        <position position="178"/>
    </location>
</feature>
<protein>
    <recommendedName>
        <fullName evidence="2">phosphoribosylformylglycinamidine cyclo-ligase</fullName>
        <ecNumber evidence="2">6.3.3.1</ecNumber>
    </recommendedName>
</protein>
<proteinExistence type="predicted"/>
<evidence type="ECO:0000313" key="7">
    <source>
        <dbReference type="EMBL" id="GAH71857.1"/>
    </source>
</evidence>
<dbReference type="SUPFAM" id="SSF55326">
    <property type="entry name" value="PurM N-terminal domain-like"/>
    <property type="match status" value="1"/>
</dbReference>
<dbReference type="InterPro" id="IPR016188">
    <property type="entry name" value="PurM-like_N"/>
</dbReference>
<organism evidence="7">
    <name type="scientific">marine sediment metagenome</name>
    <dbReference type="NCBI Taxonomy" id="412755"/>
    <lineage>
        <taxon>unclassified sequences</taxon>
        <taxon>metagenomes</taxon>
        <taxon>ecological metagenomes</taxon>
    </lineage>
</organism>
<reference evidence="7" key="1">
    <citation type="journal article" date="2014" name="Front. Microbiol.">
        <title>High frequency of phylogenetically diverse reductive dehalogenase-homologous genes in deep subseafloor sedimentary metagenomes.</title>
        <authorList>
            <person name="Kawai M."/>
            <person name="Futagami T."/>
            <person name="Toyoda A."/>
            <person name="Takaki Y."/>
            <person name="Nishi S."/>
            <person name="Hori S."/>
            <person name="Arai W."/>
            <person name="Tsubouchi T."/>
            <person name="Morono Y."/>
            <person name="Uchiyama I."/>
            <person name="Ito T."/>
            <person name="Fujiyama A."/>
            <person name="Inagaki F."/>
            <person name="Takami H."/>
        </authorList>
    </citation>
    <scope>NUCLEOTIDE SEQUENCE</scope>
    <source>
        <strain evidence="7">Expedition CK06-06</strain>
    </source>
</reference>
<sequence length="178" mass="19215">MTYKDAGVDIEAAETMVESIRTLVEKTYSPRVVGTLGGFAGLFSLDFKGKLLKRNYRDPILVSCCDGVGTKLKVAFMTGKLDTVGIDLVAMSVNDLVCIGAEPLFFLDCVSVGRLEPDRMREIIAGISAGCVQAGCALLGGETAEMPEFYKRDEFDMVGFAVGVIERNRIIDGSRVKA</sequence>
<keyword evidence="4" id="KW-0547">Nucleotide-binding</keyword>
<dbReference type="AlphaFoldDB" id="X1HQU6"/>
<feature type="domain" description="PurM-like N-terminal" evidence="6">
    <location>
        <begin position="61"/>
        <end position="165"/>
    </location>
</feature>
<comment type="pathway">
    <text evidence="1">Purine metabolism; IMP biosynthesis via de novo pathway; 5-amino-1-(5-phospho-D-ribosyl)imidazole from N(2)-formyl-N(1)-(5-phospho-D-ribosyl)glycinamide: step 2/2.</text>
</comment>
<dbReference type="Pfam" id="PF00586">
    <property type="entry name" value="AIRS"/>
    <property type="match status" value="1"/>
</dbReference>
<evidence type="ECO:0000256" key="2">
    <source>
        <dbReference type="ARBA" id="ARBA00013047"/>
    </source>
</evidence>
<evidence type="ECO:0000259" key="6">
    <source>
        <dbReference type="Pfam" id="PF00586"/>
    </source>
</evidence>
<dbReference type="FunFam" id="3.30.1330.10:FF:000001">
    <property type="entry name" value="Phosphoribosylformylglycinamidine cyclo-ligase"/>
    <property type="match status" value="1"/>
</dbReference>
<dbReference type="GO" id="GO:0046084">
    <property type="term" value="P:adenine biosynthetic process"/>
    <property type="evidence" value="ECO:0007669"/>
    <property type="project" value="TreeGrafter"/>
</dbReference>
<keyword evidence="3" id="KW-0436">Ligase</keyword>
<dbReference type="EMBL" id="BARU01035159">
    <property type="protein sequence ID" value="GAH71857.1"/>
    <property type="molecule type" value="Genomic_DNA"/>
</dbReference>
<dbReference type="PANTHER" id="PTHR10520:SF12">
    <property type="entry name" value="TRIFUNCTIONAL PURINE BIOSYNTHETIC PROTEIN ADENOSINE-3"/>
    <property type="match status" value="1"/>
</dbReference>